<protein>
    <submittedName>
        <fullName evidence="2">Uncharacterized protein</fullName>
    </submittedName>
</protein>
<keyword evidence="3" id="KW-1185">Reference proteome</keyword>
<proteinExistence type="predicted"/>
<evidence type="ECO:0000256" key="1">
    <source>
        <dbReference type="SAM" id="MobiDB-lite"/>
    </source>
</evidence>
<dbReference type="AlphaFoldDB" id="A0A6G1EZR2"/>
<feature type="compositionally biased region" description="Polar residues" evidence="1">
    <location>
        <begin position="1"/>
        <end position="13"/>
    </location>
</feature>
<comment type="caution">
    <text evidence="2">The sequence shown here is derived from an EMBL/GenBank/DDBJ whole genome shotgun (WGS) entry which is preliminary data.</text>
</comment>
<feature type="compositionally biased region" description="Polar residues" evidence="1">
    <location>
        <begin position="49"/>
        <end position="65"/>
    </location>
</feature>
<organism evidence="2 3">
    <name type="scientific">Oryza meyeriana var. granulata</name>
    <dbReference type="NCBI Taxonomy" id="110450"/>
    <lineage>
        <taxon>Eukaryota</taxon>
        <taxon>Viridiplantae</taxon>
        <taxon>Streptophyta</taxon>
        <taxon>Embryophyta</taxon>
        <taxon>Tracheophyta</taxon>
        <taxon>Spermatophyta</taxon>
        <taxon>Magnoliopsida</taxon>
        <taxon>Liliopsida</taxon>
        <taxon>Poales</taxon>
        <taxon>Poaceae</taxon>
        <taxon>BOP clade</taxon>
        <taxon>Oryzoideae</taxon>
        <taxon>Oryzeae</taxon>
        <taxon>Oryzinae</taxon>
        <taxon>Oryza</taxon>
        <taxon>Oryza meyeriana</taxon>
    </lineage>
</organism>
<name>A0A6G1EZR2_9ORYZ</name>
<gene>
    <name evidence="2" type="ORF">E2562_030296</name>
</gene>
<evidence type="ECO:0000313" key="3">
    <source>
        <dbReference type="Proteomes" id="UP000479710"/>
    </source>
</evidence>
<dbReference type="EMBL" id="SPHZ02000002">
    <property type="protein sequence ID" value="KAF0930124.1"/>
    <property type="molecule type" value="Genomic_DNA"/>
</dbReference>
<evidence type="ECO:0000313" key="2">
    <source>
        <dbReference type="EMBL" id="KAF0930124.1"/>
    </source>
</evidence>
<feature type="compositionally biased region" description="Low complexity" evidence="1">
    <location>
        <begin position="19"/>
        <end position="36"/>
    </location>
</feature>
<reference evidence="2 3" key="1">
    <citation type="submission" date="2019-11" db="EMBL/GenBank/DDBJ databases">
        <title>Whole genome sequence of Oryza granulata.</title>
        <authorList>
            <person name="Li W."/>
        </authorList>
    </citation>
    <scope>NUCLEOTIDE SEQUENCE [LARGE SCALE GENOMIC DNA]</scope>
    <source>
        <strain evidence="3">cv. Menghai</strain>
        <tissue evidence="2">Leaf</tissue>
    </source>
</reference>
<feature type="region of interest" description="Disordered" evidence="1">
    <location>
        <begin position="1"/>
        <end position="65"/>
    </location>
</feature>
<sequence length="65" mass="6623">MDATPHGNSGKAQQEQRRAPGASKAAAIAPCSARSHASPRARARPFTVAWTQGTPAHGTTGSQTA</sequence>
<dbReference type="Proteomes" id="UP000479710">
    <property type="component" value="Unassembled WGS sequence"/>
</dbReference>
<accession>A0A6G1EZR2</accession>